<reference evidence="4 5" key="1">
    <citation type="submission" date="2021-01" db="EMBL/GenBank/DDBJ databases">
        <title>Genomic Encyclopedia of Type Strains, Phase IV (KMG-IV): sequencing the most valuable type-strain genomes for metagenomic binning, comparative biology and taxonomic classification.</title>
        <authorList>
            <person name="Goeker M."/>
        </authorList>
    </citation>
    <scope>NUCLEOTIDE SEQUENCE [LARGE SCALE GENOMIC DNA]</scope>
    <source>
        <strain evidence="4 5">DSM 23711</strain>
    </source>
</reference>
<dbReference type="EMBL" id="JAFBDR010000004">
    <property type="protein sequence ID" value="MBM7570708.1"/>
    <property type="molecule type" value="Genomic_DNA"/>
</dbReference>
<sequence>MKLVSYQVKNSLSPNRMGAAFNNKVVDLNQAYYQMLVEQKEEDMAMAVDSLMPADPDQFYALGKLGLSRAEETYHYMKENAISEYAYERDEVVLGTPVPTPSKIICIGTNYKDHVLEMKSEIPKFPVLFAKFNNALIGPEDAIEKAPATDKLDYEVELAVVIGKRASHAKKEDALDYIAGYTIGNDISARDLQKRTPQWLQGKSLDRSTPVGPWIVTTDEIQDPSALTVKSFVNGEKRQESNTEHLIFDVPYLIEFISELITLEPGDVILTGTPHGVGFAMDPPQLLQEGDTVTLEIEGIGTLENKVVRKK</sequence>
<feature type="domain" description="Fumarylacetoacetase-like C-terminal" evidence="3">
    <location>
        <begin position="103"/>
        <end position="308"/>
    </location>
</feature>
<organism evidence="4 5">
    <name type="scientific">Aquibacillus albus</name>
    <dbReference type="NCBI Taxonomy" id="1168171"/>
    <lineage>
        <taxon>Bacteria</taxon>
        <taxon>Bacillati</taxon>
        <taxon>Bacillota</taxon>
        <taxon>Bacilli</taxon>
        <taxon>Bacillales</taxon>
        <taxon>Bacillaceae</taxon>
        <taxon>Aquibacillus</taxon>
    </lineage>
</organism>
<keyword evidence="4" id="KW-0378">Hydrolase</keyword>
<dbReference type="RefSeq" id="WP_204498113.1">
    <property type="nucleotide sequence ID" value="NZ_JAFBDR010000004.1"/>
</dbReference>
<keyword evidence="5" id="KW-1185">Reference proteome</keyword>
<dbReference type="SUPFAM" id="SSF56529">
    <property type="entry name" value="FAH"/>
    <property type="match status" value="1"/>
</dbReference>
<gene>
    <name evidence="4" type="ORF">JOC48_001186</name>
</gene>
<dbReference type="InterPro" id="IPR036663">
    <property type="entry name" value="Fumarylacetoacetase_C_sf"/>
</dbReference>
<dbReference type="GO" id="GO:0047621">
    <property type="term" value="F:acylpyruvate hydrolase activity"/>
    <property type="evidence" value="ECO:0007669"/>
    <property type="project" value="UniProtKB-EC"/>
</dbReference>
<dbReference type="Gene3D" id="3.90.850.10">
    <property type="entry name" value="Fumarylacetoacetase-like, C-terminal domain"/>
    <property type="match status" value="1"/>
</dbReference>
<name>A0ABS2MY36_9BACI</name>
<dbReference type="Pfam" id="PF01557">
    <property type="entry name" value="FAA_hydrolase"/>
    <property type="match status" value="1"/>
</dbReference>
<dbReference type="InterPro" id="IPR011234">
    <property type="entry name" value="Fumarylacetoacetase-like_C"/>
</dbReference>
<evidence type="ECO:0000259" key="3">
    <source>
        <dbReference type="Pfam" id="PF01557"/>
    </source>
</evidence>
<comment type="caution">
    <text evidence="4">The sequence shown here is derived from an EMBL/GenBank/DDBJ whole genome shotgun (WGS) entry which is preliminary data.</text>
</comment>
<evidence type="ECO:0000313" key="4">
    <source>
        <dbReference type="EMBL" id="MBM7570708.1"/>
    </source>
</evidence>
<comment type="similarity">
    <text evidence="1">Belongs to the FAH family.</text>
</comment>
<dbReference type="EC" id="3.7.1.5" evidence="4"/>
<dbReference type="PANTHER" id="PTHR42796">
    <property type="entry name" value="FUMARYLACETOACETATE HYDROLASE DOMAIN-CONTAINING PROTEIN 2A-RELATED"/>
    <property type="match status" value="1"/>
</dbReference>
<evidence type="ECO:0000256" key="1">
    <source>
        <dbReference type="ARBA" id="ARBA00010211"/>
    </source>
</evidence>
<evidence type="ECO:0000313" key="5">
    <source>
        <dbReference type="Proteomes" id="UP001296943"/>
    </source>
</evidence>
<evidence type="ECO:0000256" key="2">
    <source>
        <dbReference type="ARBA" id="ARBA00022723"/>
    </source>
</evidence>
<protein>
    <submittedName>
        <fullName evidence="4">Acylpyruvate hydrolase</fullName>
        <ecNumber evidence="4">3.7.1.5</ecNumber>
    </submittedName>
</protein>
<proteinExistence type="inferred from homology"/>
<dbReference type="Proteomes" id="UP001296943">
    <property type="component" value="Unassembled WGS sequence"/>
</dbReference>
<keyword evidence="2" id="KW-0479">Metal-binding</keyword>
<dbReference type="InterPro" id="IPR051121">
    <property type="entry name" value="FAH"/>
</dbReference>
<accession>A0ABS2MY36</accession>
<dbReference type="PANTHER" id="PTHR42796:SF4">
    <property type="entry name" value="FUMARYLACETOACETATE HYDROLASE DOMAIN-CONTAINING PROTEIN 2A"/>
    <property type="match status" value="1"/>
</dbReference>